<sequence length="228" mass="26856">MRNFVFNQPVAITTSCYKQSPSQMIIDTSEQAYVDTPESHLIKYQFYTYKFENLLSDVKKHNFKPTTRNLLLQCVEEGHHENRNASNRVCMSGIFKLFGFWGRIQFWLKGFSHMCRPVKNRSFAQTLTQKIQTFHEKYATRQLSSVLKKNPNTQFKCRSKSHFLVTRITSASSRSQTPNKNVRNFKLTLKQSETLIYIINSWLMHKDLGNKHKIGDYENNYKVVYCIT</sequence>
<evidence type="ECO:0000313" key="1">
    <source>
        <dbReference type="EMBL" id="KAE9544043.1"/>
    </source>
</evidence>
<accession>A0A6G0U523</accession>
<comment type="caution">
    <text evidence="1">The sequence shown here is derived from an EMBL/GenBank/DDBJ whole genome shotgun (WGS) entry which is preliminary data.</text>
</comment>
<dbReference type="AlphaFoldDB" id="A0A6G0U523"/>
<proteinExistence type="predicted"/>
<gene>
    <name evidence="1" type="ORF">AGLY_001732</name>
</gene>
<protein>
    <submittedName>
        <fullName evidence="1">Uncharacterized protein</fullName>
    </submittedName>
</protein>
<keyword evidence="2" id="KW-1185">Reference proteome</keyword>
<dbReference type="PROSITE" id="PS51257">
    <property type="entry name" value="PROKAR_LIPOPROTEIN"/>
    <property type="match status" value="1"/>
</dbReference>
<dbReference type="Proteomes" id="UP000475862">
    <property type="component" value="Unassembled WGS sequence"/>
</dbReference>
<organism evidence="1 2">
    <name type="scientific">Aphis glycines</name>
    <name type="common">Soybean aphid</name>
    <dbReference type="NCBI Taxonomy" id="307491"/>
    <lineage>
        <taxon>Eukaryota</taxon>
        <taxon>Metazoa</taxon>
        <taxon>Ecdysozoa</taxon>
        <taxon>Arthropoda</taxon>
        <taxon>Hexapoda</taxon>
        <taxon>Insecta</taxon>
        <taxon>Pterygota</taxon>
        <taxon>Neoptera</taxon>
        <taxon>Paraneoptera</taxon>
        <taxon>Hemiptera</taxon>
        <taxon>Sternorrhyncha</taxon>
        <taxon>Aphidomorpha</taxon>
        <taxon>Aphidoidea</taxon>
        <taxon>Aphididae</taxon>
        <taxon>Aphidini</taxon>
        <taxon>Aphis</taxon>
        <taxon>Aphis</taxon>
    </lineage>
</organism>
<name>A0A6G0U523_APHGL</name>
<evidence type="ECO:0000313" key="2">
    <source>
        <dbReference type="Proteomes" id="UP000475862"/>
    </source>
</evidence>
<reference evidence="1 2" key="1">
    <citation type="submission" date="2019-08" db="EMBL/GenBank/DDBJ databases">
        <title>The genome of the soybean aphid Biotype 1, its phylome, world population structure and adaptation to the North American continent.</title>
        <authorList>
            <person name="Giordano R."/>
            <person name="Donthu R.K."/>
            <person name="Hernandez A.G."/>
            <person name="Wright C.L."/>
            <person name="Zimin A.V."/>
        </authorList>
    </citation>
    <scope>NUCLEOTIDE SEQUENCE [LARGE SCALE GENOMIC DNA]</scope>
    <source>
        <tissue evidence="1">Whole aphids</tissue>
    </source>
</reference>
<dbReference type="EMBL" id="VYZN01000003">
    <property type="protein sequence ID" value="KAE9544043.1"/>
    <property type="molecule type" value="Genomic_DNA"/>
</dbReference>